<dbReference type="Pfam" id="PF12937">
    <property type="entry name" value="F-box-like"/>
    <property type="match status" value="1"/>
</dbReference>
<reference evidence="3" key="1">
    <citation type="submission" date="2025-08" db="UniProtKB">
        <authorList>
            <consortium name="RefSeq"/>
        </authorList>
    </citation>
    <scope>IDENTIFICATION</scope>
    <source>
        <tissue evidence="3">Whole body</tissue>
    </source>
</reference>
<evidence type="ECO:0000259" key="1">
    <source>
        <dbReference type="PROSITE" id="PS50181"/>
    </source>
</evidence>
<dbReference type="PROSITE" id="PS50181">
    <property type="entry name" value="FBOX"/>
    <property type="match status" value="1"/>
</dbReference>
<gene>
    <name evidence="3" type="primary">LOC112692050</name>
</gene>
<dbReference type="GeneID" id="112692050"/>
<name>A0A8B8GHI0_9HEMI</name>
<protein>
    <submittedName>
        <fullName evidence="3">Uncharacterized protein LOC112692050 isoform X1</fullName>
    </submittedName>
</protein>
<dbReference type="SUPFAM" id="SSF52047">
    <property type="entry name" value="RNI-like"/>
    <property type="match status" value="1"/>
</dbReference>
<dbReference type="SUPFAM" id="SSF81383">
    <property type="entry name" value="F-box domain"/>
    <property type="match status" value="1"/>
</dbReference>
<dbReference type="Gene3D" id="1.20.1280.50">
    <property type="match status" value="1"/>
</dbReference>
<dbReference type="SMART" id="SM00256">
    <property type="entry name" value="FBOX"/>
    <property type="match status" value="1"/>
</dbReference>
<dbReference type="InterPro" id="IPR036047">
    <property type="entry name" value="F-box-like_dom_sf"/>
</dbReference>
<evidence type="ECO:0000313" key="2">
    <source>
        <dbReference type="Proteomes" id="UP000694846"/>
    </source>
</evidence>
<dbReference type="OrthoDB" id="27842at2759"/>
<sequence length="539" mass="62699">MDAIPSEILSEIFKYLSFSERQQMALVNTKWYYASIHPEFARNEVFGYNENAEKLDLTLGDDGLPSDLPIFNEFKSMLLNSKRKFFNLTFDGSLYVYRVFPIFKNLADYIVSVHINNLARHTDMLLDAILDCDKLEQLEFKGVGDLTYGNTTRQQILSLKRIYFEGANLTDFCFNNIMRCAPNLEELGFENCNILIWHQAIRRFYPNYKDSKKKQTFNSLDIFSYVNIVNYLETAKNIKTLRLGNNYHIFLNLPIHIKLVSLELNFKNLCFTRDYAKVGDKLSTMSTLEYLDLIHFPCCVLASCVPKLCNLKRLNAHYFLCGYQDECFSKVLNSLKNKKNLKELMMVSLEDSVPLEIPDCTLEKLTTYIGLTNVFKITRMSQNLTRLKILNGDILTACDYKLIFKNLIGLQKLIIDHCFQLDDNVFSDLPINNLKALNTLHLFHTKLTYQCFKYINNKELRKVWITDVSIEKCIELNDMSDFKNVLKAFSGFVPELTTLNIDILKENRSCQDIEVFSEIPMLISTVYNNFKKMKICSIN</sequence>
<dbReference type="InterPro" id="IPR032675">
    <property type="entry name" value="LRR_dom_sf"/>
</dbReference>
<dbReference type="Proteomes" id="UP000694846">
    <property type="component" value="Unplaced"/>
</dbReference>
<organism evidence="2 3">
    <name type="scientific">Sipha flava</name>
    <name type="common">yellow sugarcane aphid</name>
    <dbReference type="NCBI Taxonomy" id="143950"/>
    <lineage>
        <taxon>Eukaryota</taxon>
        <taxon>Metazoa</taxon>
        <taxon>Ecdysozoa</taxon>
        <taxon>Arthropoda</taxon>
        <taxon>Hexapoda</taxon>
        <taxon>Insecta</taxon>
        <taxon>Pterygota</taxon>
        <taxon>Neoptera</taxon>
        <taxon>Paraneoptera</taxon>
        <taxon>Hemiptera</taxon>
        <taxon>Sternorrhyncha</taxon>
        <taxon>Aphidomorpha</taxon>
        <taxon>Aphidoidea</taxon>
        <taxon>Aphididae</taxon>
        <taxon>Sipha</taxon>
    </lineage>
</organism>
<accession>A0A8B8GHI0</accession>
<feature type="domain" description="F-box" evidence="1">
    <location>
        <begin position="1"/>
        <end position="49"/>
    </location>
</feature>
<dbReference type="InterPro" id="IPR001810">
    <property type="entry name" value="F-box_dom"/>
</dbReference>
<proteinExistence type="predicted"/>
<keyword evidence="2" id="KW-1185">Reference proteome</keyword>
<dbReference type="RefSeq" id="XP_025422355.1">
    <property type="nucleotide sequence ID" value="XM_025566570.1"/>
</dbReference>
<dbReference type="AlphaFoldDB" id="A0A8B8GHI0"/>
<dbReference type="Gene3D" id="3.80.10.10">
    <property type="entry name" value="Ribonuclease Inhibitor"/>
    <property type="match status" value="1"/>
</dbReference>
<evidence type="ECO:0000313" key="3">
    <source>
        <dbReference type="RefSeq" id="XP_025422355.1"/>
    </source>
</evidence>